<evidence type="ECO:0000256" key="1">
    <source>
        <dbReference type="SAM" id="Phobius"/>
    </source>
</evidence>
<proteinExistence type="predicted"/>
<dbReference type="STRING" id="1601833.SAMN05518684_116102"/>
<dbReference type="OrthoDB" id="9777090at2"/>
<sequence length="277" mass="31459">MTVVMNKWLLAPLILLAIIGLLFILLYFFQARLIFFPQSITQHEAEQITGQYERAEEISFHADGGNQLHGWLLHPEQETGKNRLLIYYGGNAEELSAQIPMMTERLDDWSVLLVNYRGYGKSEGRPEEENLYNDALLIYDVIQDEFDNGLDSTVLMGRSIGTGIATKVAAERHADGLVLVSPFDSLEEVASRHYSFLPVSLLLRFSFDSVSRINEISGPLLVITGDEDEIVPESHTEALLKDYTGSLQYEQLQGRGHNDLHLDPQFWKALREFLRSK</sequence>
<keyword evidence="1" id="KW-0472">Membrane</keyword>
<dbReference type="PANTHER" id="PTHR12277:SF81">
    <property type="entry name" value="PROTEIN ABHD13"/>
    <property type="match status" value="1"/>
</dbReference>
<protein>
    <recommendedName>
        <fullName evidence="2">Serine aminopeptidase S33 domain-containing protein</fullName>
    </recommendedName>
</protein>
<dbReference type="InterPro" id="IPR029058">
    <property type="entry name" value="AB_hydrolase_fold"/>
</dbReference>
<dbReference type="EMBL" id="FOGT01000016">
    <property type="protein sequence ID" value="SES32649.1"/>
    <property type="molecule type" value="Genomic_DNA"/>
</dbReference>
<evidence type="ECO:0000313" key="3">
    <source>
        <dbReference type="EMBL" id="SES32649.1"/>
    </source>
</evidence>
<dbReference type="SUPFAM" id="SSF53474">
    <property type="entry name" value="alpha/beta-Hydrolases"/>
    <property type="match status" value="1"/>
</dbReference>
<evidence type="ECO:0000259" key="2">
    <source>
        <dbReference type="Pfam" id="PF12146"/>
    </source>
</evidence>
<name>A0A1H9WFT0_9BACI</name>
<dbReference type="Pfam" id="PF12146">
    <property type="entry name" value="Hydrolase_4"/>
    <property type="match status" value="1"/>
</dbReference>
<dbReference type="InterPro" id="IPR022742">
    <property type="entry name" value="Hydrolase_4"/>
</dbReference>
<accession>A0A1H9WFT0</accession>
<dbReference type="RefSeq" id="WP_093054664.1">
    <property type="nucleotide sequence ID" value="NZ_FOGT01000016.1"/>
</dbReference>
<dbReference type="Proteomes" id="UP000198571">
    <property type="component" value="Unassembled WGS sequence"/>
</dbReference>
<keyword evidence="4" id="KW-1185">Reference proteome</keyword>
<feature type="domain" description="Serine aminopeptidase S33" evidence="2">
    <location>
        <begin position="108"/>
        <end position="186"/>
    </location>
</feature>
<keyword evidence="1" id="KW-1133">Transmembrane helix</keyword>
<keyword evidence="1" id="KW-0812">Transmembrane</keyword>
<feature type="transmembrane region" description="Helical" evidence="1">
    <location>
        <begin position="9"/>
        <end position="29"/>
    </location>
</feature>
<organism evidence="3 4">
    <name type="scientific">Salipaludibacillus aurantiacus</name>
    <dbReference type="NCBI Taxonomy" id="1601833"/>
    <lineage>
        <taxon>Bacteria</taxon>
        <taxon>Bacillati</taxon>
        <taxon>Bacillota</taxon>
        <taxon>Bacilli</taxon>
        <taxon>Bacillales</taxon>
        <taxon>Bacillaceae</taxon>
    </lineage>
</organism>
<dbReference type="PANTHER" id="PTHR12277">
    <property type="entry name" value="ALPHA/BETA HYDROLASE DOMAIN-CONTAINING PROTEIN"/>
    <property type="match status" value="1"/>
</dbReference>
<evidence type="ECO:0000313" key="4">
    <source>
        <dbReference type="Proteomes" id="UP000198571"/>
    </source>
</evidence>
<dbReference type="AlphaFoldDB" id="A0A1H9WFT0"/>
<reference evidence="4" key="1">
    <citation type="submission" date="2016-10" db="EMBL/GenBank/DDBJ databases">
        <authorList>
            <person name="Varghese N."/>
            <person name="Submissions S."/>
        </authorList>
    </citation>
    <scope>NUCLEOTIDE SEQUENCE [LARGE SCALE GENOMIC DNA]</scope>
    <source>
        <strain evidence="4">S9</strain>
    </source>
</reference>
<dbReference type="Gene3D" id="3.40.50.1820">
    <property type="entry name" value="alpha/beta hydrolase"/>
    <property type="match status" value="1"/>
</dbReference>
<gene>
    <name evidence="3" type="ORF">SAMN05518684_116102</name>
</gene>